<comment type="caution">
    <text evidence="3">The sequence shown here is derived from an EMBL/GenBank/DDBJ whole genome shotgun (WGS) entry which is preliminary data.</text>
</comment>
<evidence type="ECO:0000313" key="3">
    <source>
        <dbReference type="EMBL" id="MDL5156169.1"/>
    </source>
</evidence>
<dbReference type="CDD" id="cd20625">
    <property type="entry name" value="CYP164-like"/>
    <property type="match status" value="1"/>
</dbReference>
<dbReference type="InterPro" id="IPR001128">
    <property type="entry name" value="Cyt_P450"/>
</dbReference>
<keyword evidence="2" id="KW-0408">Iron</keyword>
<dbReference type="InterPro" id="IPR002397">
    <property type="entry name" value="Cyt_P450_B"/>
</dbReference>
<dbReference type="InterPro" id="IPR017972">
    <property type="entry name" value="Cyt_P450_CS"/>
</dbReference>
<accession>A0ABT7M686</accession>
<organism evidence="3 4">
    <name type="scientific">Actinomycetospora termitidis</name>
    <dbReference type="NCBI Taxonomy" id="3053470"/>
    <lineage>
        <taxon>Bacteria</taxon>
        <taxon>Bacillati</taxon>
        <taxon>Actinomycetota</taxon>
        <taxon>Actinomycetes</taxon>
        <taxon>Pseudonocardiales</taxon>
        <taxon>Pseudonocardiaceae</taxon>
        <taxon>Actinomycetospora</taxon>
    </lineage>
</organism>
<dbReference type="InterPro" id="IPR036396">
    <property type="entry name" value="Cyt_P450_sf"/>
</dbReference>
<keyword evidence="2" id="KW-0349">Heme</keyword>
<evidence type="ECO:0000313" key="4">
    <source>
        <dbReference type="Proteomes" id="UP001231924"/>
    </source>
</evidence>
<keyword evidence="2" id="KW-0503">Monooxygenase</keyword>
<keyword evidence="2" id="KW-0560">Oxidoreductase</keyword>
<dbReference type="SUPFAM" id="SSF48264">
    <property type="entry name" value="Cytochrome P450"/>
    <property type="match status" value="1"/>
</dbReference>
<dbReference type="PRINTS" id="PR00359">
    <property type="entry name" value="BP450"/>
</dbReference>
<dbReference type="Gene3D" id="1.10.630.10">
    <property type="entry name" value="Cytochrome P450"/>
    <property type="match status" value="1"/>
</dbReference>
<dbReference type="RefSeq" id="WP_286052421.1">
    <property type="nucleotide sequence ID" value="NZ_JASVWF010000002.1"/>
</dbReference>
<dbReference type="PRINTS" id="PR00385">
    <property type="entry name" value="P450"/>
</dbReference>
<evidence type="ECO:0000256" key="1">
    <source>
        <dbReference type="ARBA" id="ARBA00010617"/>
    </source>
</evidence>
<dbReference type="PROSITE" id="PS00086">
    <property type="entry name" value="CYTOCHROME_P450"/>
    <property type="match status" value="1"/>
</dbReference>
<protein>
    <submittedName>
        <fullName evidence="3">Cytochrome P450</fullName>
    </submittedName>
</protein>
<dbReference type="PANTHER" id="PTHR46696">
    <property type="entry name" value="P450, PUTATIVE (EUROFUNG)-RELATED"/>
    <property type="match status" value="1"/>
</dbReference>
<dbReference type="Pfam" id="PF00067">
    <property type="entry name" value="p450"/>
    <property type="match status" value="1"/>
</dbReference>
<gene>
    <name evidence="3" type="ORF">QRT03_09395</name>
</gene>
<dbReference type="EMBL" id="JASVWF010000002">
    <property type="protein sequence ID" value="MDL5156169.1"/>
    <property type="molecule type" value="Genomic_DNA"/>
</dbReference>
<keyword evidence="2" id="KW-0479">Metal-binding</keyword>
<dbReference type="Proteomes" id="UP001231924">
    <property type="component" value="Unassembled WGS sequence"/>
</dbReference>
<proteinExistence type="inferred from homology"/>
<sequence>MDVARDLRLGGRLAVMRSGGRVLAWSGDPVLRLMYRPWVDRPHQVHRQLREGPQPFVSRSGVLVVATAELCREVVRDRRFGVRTRAGGTPGGAVDGARDPLLEPVDLSILGLDPPDHTRLRRLVAPAFTPARVAAREHLARSVAERLVDAASRKDRFDLVADVAVPLPVAVIADILGVPDADAETFGHWGRAVGAGLGGVRSLRALHRLDRAVVELRGLMSDLVARRRREGRSGTDDVLDLLVAEEVDDDEAVSLAVLLLLAGFETTSGLIGNAVAAMLASGSWDDLVDDPSTAAAVVEETLRFDPPVQFTARVPHEDVELAGTTVPADSTVLALLGAAGRDPAVHTDPEVFDPTRTTAAEHLAFSGGLHYCLGAPLARLEGRVALEALATRMPTLRRLPGATRRRSLLLSEFTRLPLAHHRGSDGSPLS</sequence>
<name>A0ABT7M686_9PSEU</name>
<keyword evidence="4" id="KW-1185">Reference proteome</keyword>
<evidence type="ECO:0000256" key="2">
    <source>
        <dbReference type="RuleBase" id="RU000461"/>
    </source>
</evidence>
<reference evidence="3 4" key="1">
    <citation type="submission" date="2023-06" db="EMBL/GenBank/DDBJ databases">
        <title>Actinomycetospora Odt1-22.</title>
        <authorList>
            <person name="Supong K."/>
        </authorList>
    </citation>
    <scope>NUCLEOTIDE SEQUENCE [LARGE SCALE GENOMIC DNA]</scope>
    <source>
        <strain evidence="3 4">Odt1-22</strain>
    </source>
</reference>
<dbReference type="PANTHER" id="PTHR46696:SF1">
    <property type="entry name" value="CYTOCHROME P450 YJIB-RELATED"/>
    <property type="match status" value="1"/>
</dbReference>
<comment type="similarity">
    <text evidence="1 2">Belongs to the cytochrome P450 family.</text>
</comment>